<evidence type="ECO:0000313" key="4">
    <source>
        <dbReference type="EMBL" id="KAH7028055.1"/>
    </source>
</evidence>
<feature type="region of interest" description="Disordered" evidence="1">
    <location>
        <begin position="263"/>
        <end position="335"/>
    </location>
</feature>
<gene>
    <name evidence="4" type="ORF">B0I36DRAFT_433183</name>
</gene>
<dbReference type="EMBL" id="JAGTJQ010000007">
    <property type="protein sequence ID" value="KAH7028055.1"/>
    <property type="molecule type" value="Genomic_DNA"/>
</dbReference>
<dbReference type="GeneID" id="70192205"/>
<dbReference type="PANTHER" id="PTHR42109">
    <property type="entry name" value="UNPLACED GENOMIC SCAFFOLD UM_SCAF_CONTIG_1.265, WHOLE GENOME SHOTGUN SEQUENCE"/>
    <property type="match status" value="1"/>
</dbReference>
<dbReference type="OrthoDB" id="2560628at2759"/>
<keyword evidence="2" id="KW-1133">Transmembrane helix</keyword>
<dbReference type="PANTHER" id="PTHR42109:SF3">
    <property type="entry name" value="INTEGRAL MEMBRANE PROTEIN (AFU_ORTHOLOGUE AFUA_5G00100)"/>
    <property type="match status" value="1"/>
</dbReference>
<feature type="domain" description="DUF7702" evidence="3">
    <location>
        <begin position="190"/>
        <end position="254"/>
    </location>
</feature>
<evidence type="ECO:0000256" key="1">
    <source>
        <dbReference type="SAM" id="MobiDB-lite"/>
    </source>
</evidence>
<accession>A0A9P8Y5L1</accession>
<feature type="transmembrane region" description="Helical" evidence="2">
    <location>
        <begin position="6"/>
        <end position="28"/>
    </location>
</feature>
<name>A0A9P8Y5L1_9PEZI</name>
<feature type="compositionally biased region" description="Basic and acidic residues" evidence="1">
    <location>
        <begin position="310"/>
        <end position="335"/>
    </location>
</feature>
<evidence type="ECO:0000259" key="3">
    <source>
        <dbReference type="Pfam" id="PF24800"/>
    </source>
</evidence>
<keyword evidence="5" id="KW-1185">Reference proteome</keyword>
<dbReference type="Proteomes" id="UP000756346">
    <property type="component" value="Unassembled WGS sequence"/>
</dbReference>
<reference evidence="4" key="1">
    <citation type="journal article" date="2021" name="Nat. Commun.">
        <title>Genetic determinants of endophytism in the Arabidopsis root mycobiome.</title>
        <authorList>
            <person name="Mesny F."/>
            <person name="Miyauchi S."/>
            <person name="Thiergart T."/>
            <person name="Pickel B."/>
            <person name="Atanasova L."/>
            <person name="Karlsson M."/>
            <person name="Huettel B."/>
            <person name="Barry K.W."/>
            <person name="Haridas S."/>
            <person name="Chen C."/>
            <person name="Bauer D."/>
            <person name="Andreopoulos W."/>
            <person name="Pangilinan J."/>
            <person name="LaButti K."/>
            <person name="Riley R."/>
            <person name="Lipzen A."/>
            <person name="Clum A."/>
            <person name="Drula E."/>
            <person name="Henrissat B."/>
            <person name="Kohler A."/>
            <person name="Grigoriev I.V."/>
            <person name="Martin F.M."/>
            <person name="Hacquard S."/>
        </authorList>
    </citation>
    <scope>NUCLEOTIDE SEQUENCE</scope>
    <source>
        <strain evidence="4">MPI-CAGE-CH-0230</strain>
    </source>
</reference>
<keyword evidence="2" id="KW-0812">Transmembrane</keyword>
<feature type="transmembrane region" description="Helical" evidence="2">
    <location>
        <begin position="143"/>
        <end position="163"/>
    </location>
</feature>
<keyword evidence="2" id="KW-0472">Membrane</keyword>
<evidence type="ECO:0000313" key="5">
    <source>
        <dbReference type="Proteomes" id="UP000756346"/>
    </source>
</evidence>
<dbReference type="Pfam" id="PF24800">
    <property type="entry name" value="DUF7702"/>
    <property type="match status" value="2"/>
</dbReference>
<sequence>MFFPEYDLAIAELVIYIILLFVIGYVLLRHGRPGWDAWGFLAVFCILRIVAAGYQLSDQQGISTTGAIINAIGVSGLLLGCSGVVLECANCNPSNNPKITRMVGLIFHIAVVAGIVLAAIGASDSATALSKGQPPPSDARAKQVGGYVLLLLATAFLTLYTFFQLIRLRTADAAYTDHSGHGGSGSAVVFAKRLLYFVVLALPFIIVRVLYGLVAAASQDRSLSLFYGDFVVHLVLITIVQLIAVLFLVAGGLSSIGMYQVAPSRPSRRQQQQQQEQEQEPMRYGHEDNGLEMGSYGSSPMLRQHKGERRPRDQVRADRREQRGARREEKRARRH</sequence>
<dbReference type="InterPro" id="IPR056119">
    <property type="entry name" value="DUF7702"/>
</dbReference>
<comment type="caution">
    <text evidence="4">The sequence shown here is derived from an EMBL/GenBank/DDBJ whole genome shotgun (WGS) entry which is preliminary data.</text>
</comment>
<feature type="transmembrane region" description="Helical" evidence="2">
    <location>
        <begin position="68"/>
        <end position="90"/>
    </location>
</feature>
<organism evidence="4 5">
    <name type="scientific">Microdochium trichocladiopsis</name>
    <dbReference type="NCBI Taxonomy" id="1682393"/>
    <lineage>
        <taxon>Eukaryota</taxon>
        <taxon>Fungi</taxon>
        <taxon>Dikarya</taxon>
        <taxon>Ascomycota</taxon>
        <taxon>Pezizomycotina</taxon>
        <taxon>Sordariomycetes</taxon>
        <taxon>Xylariomycetidae</taxon>
        <taxon>Xylariales</taxon>
        <taxon>Microdochiaceae</taxon>
        <taxon>Microdochium</taxon>
    </lineage>
</organism>
<dbReference type="RefSeq" id="XP_046010854.1">
    <property type="nucleotide sequence ID" value="XM_046162659.1"/>
</dbReference>
<feature type="compositionally biased region" description="Basic and acidic residues" evidence="1">
    <location>
        <begin position="280"/>
        <end position="289"/>
    </location>
</feature>
<protein>
    <recommendedName>
        <fullName evidence="3">DUF7702 domain-containing protein</fullName>
    </recommendedName>
</protein>
<feature type="transmembrane region" description="Helical" evidence="2">
    <location>
        <begin position="230"/>
        <end position="259"/>
    </location>
</feature>
<proteinExistence type="predicted"/>
<feature type="transmembrane region" description="Helical" evidence="2">
    <location>
        <begin position="35"/>
        <end position="56"/>
    </location>
</feature>
<feature type="transmembrane region" description="Helical" evidence="2">
    <location>
        <begin position="194"/>
        <end position="218"/>
    </location>
</feature>
<evidence type="ECO:0000256" key="2">
    <source>
        <dbReference type="SAM" id="Phobius"/>
    </source>
</evidence>
<feature type="transmembrane region" description="Helical" evidence="2">
    <location>
        <begin position="102"/>
        <end position="123"/>
    </location>
</feature>
<feature type="domain" description="DUF7702" evidence="3">
    <location>
        <begin position="7"/>
        <end position="170"/>
    </location>
</feature>
<dbReference type="AlphaFoldDB" id="A0A9P8Y5L1"/>